<dbReference type="EMBL" id="FXTH01000001">
    <property type="protein sequence ID" value="SMO35391.1"/>
    <property type="molecule type" value="Genomic_DNA"/>
</dbReference>
<evidence type="ECO:0008006" key="4">
    <source>
        <dbReference type="Google" id="ProtNLM"/>
    </source>
</evidence>
<gene>
    <name evidence="2" type="ORF">SAMN06265218_101183</name>
</gene>
<organism evidence="2 3">
    <name type="scientific">Fodinibius sediminis</name>
    <dbReference type="NCBI Taxonomy" id="1214077"/>
    <lineage>
        <taxon>Bacteria</taxon>
        <taxon>Pseudomonadati</taxon>
        <taxon>Balneolota</taxon>
        <taxon>Balneolia</taxon>
        <taxon>Balneolales</taxon>
        <taxon>Balneolaceae</taxon>
        <taxon>Fodinibius</taxon>
    </lineage>
</organism>
<protein>
    <recommendedName>
        <fullName evidence="4">DUF5666 domain-containing protein</fullName>
    </recommendedName>
</protein>
<dbReference type="OrthoDB" id="839085at2"/>
<feature type="chain" id="PRO_5021769995" description="DUF5666 domain-containing protein" evidence="1">
    <location>
        <begin position="23"/>
        <end position="106"/>
    </location>
</feature>
<evidence type="ECO:0000256" key="1">
    <source>
        <dbReference type="SAM" id="SignalP"/>
    </source>
</evidence>
<accession>A0A521AKT7</accession>
<sequence>MNTLITKLGSLAVVLMLVVACGGESTDVVESGTYEGTIQEVNPDESEIYVNTPDDKTLELYFIESTELVKNNQPVPFDSLANGQKVRVEVEKVGQRLDPLRVEILE</sequence>
<dbReference type="Proteomes" id="UP000317593">
    <property type="component" value="Unassembled WGS sequence"/>
</dbReference>
<keyword evidence="3" id="KW-1185">Reference proteome</keyword>
<reference evidence="2 3" key="1">
    <citation type="submission" date="2017-05" db="EMBL/GenBank/DDBJ databases">
        <authorList>
            <person name="Varghese N."/>
            <person name="Submissions S."/>
        </authorList>
    </citation>
    <scope>NUCLEOTIDE SEQUENCE [LARGE SCALE GENOMIC DNA]</scope>
    <source>
        <strain evidence="2 3">DSM 21194</strain>
    </source>
</reference>
<proteinExistence type="predicted"/>
<evidence type="ECO:0000313" key="2">
    <source>
        <dbReference type="EMBL" id="SMO35391.1"/>
    </source>
</evidence>
<dbReference type="AlphaFoldDB" id="A0A521AKT7"/>
<name>A0A521AKT7_9BACT</name>
<dbReference type="PROSITE" id="PS51257">
    <property type="entry name" value="PROKAR_LIPOPROTEIN"/>
    <property type="match status" value="1"/>
</dbReference>
<feature type="signal peptide" evidence="1">
    <location>
        <begin position="1"/>
        <end position="22"/>
    </location>
</feature>
<evidence type="ECO:0000313" key="3">
    <source>
        <dbReference type="Proteomes" id="UP000317593"/>
    </source>
</evidence>
<dbReference type="RefSeq" id="WP_142712650.1">
    <property type="nucleotide sequence ID" value="NZ_FXTH01000001.1"/>
</dbReference>
<keyword evidence="1" id="KW-0732">Signal</keyword>